<name>A0A2T1GBA2_9CYAN</name>
<dbReference type="AlphaFoldDB" id="A0A2T1GBA2"/>
<comment type="caution">
    <text evidence="1">The sequence shown here is derived from an EMBL/GenBank/DDBJ whole genome shotgun (WGS) entry which is preliminary data.</text>
</comment>
<dbReference type="SUPFAM" id="SSF52047">
    <property type="entry name" value="RNI-like"/>
    <property type="match status" value="1"/>
</dbReference>
<dbReference type="Gene3D" id="3.80.10.10">
    <property type="entry name" value="Ribonuclease Inhibitor"/>
    <property type="match status" value="1"/>
</dbReference>
<dbReference type="InterPro" id="IPR032675">
    <property type="entry name" value="LRR_dom_sf"/>
</dbReference>
<dbReference type="RefSeq" id="WP_106307687.1">
    <property type="nucleotide sequence ID" value="NZ_PVWO01000248.1"/>
</dbReference>
<dbReference type="EMBL" id="PVWO01000248">
    <property type="protein sequence ID" value="PSB54589.1"/>
    <property type="molecule type" value="Genomic_DNA"/>
</dbReference>
<dbReference type="OrthoDB" id="571184at2"/>
<dbReference type="Proteomes" id="UP000238937">
    <property type="component" value="Unassembled WGS sequence"/>
</dbReference>
<proteinExistence type="predicted"/>
<evidence type="ECO:0000313" key="2">
    <source>
        <dbReference type="Proteomes" id="UP000238937"/>
    </source>
</evidence>
<keyword evidence="2" id="KW-1185">Reference proteome</keyword>
<organism evidence="1 2">
    <name type="scientific">Chamaesiphon polymorphus CCALA 037</name>
    <dbReference type="NCBI Taxonomy" id="2107692"/>
    <lineage>
        <taxon>Bacteria</taxon>
        <taxon>Bacillati</taxon>
        <taxon>Cyanobacteriota</taxon>
        <taxon>Cyanophyceae</taxon>
        <taxon>Gomontiellales</taxon>
        <taxon>Chamaesiphonaceae</taxon>
        <taxon>Chamaesiphon</taxon>
    </lineage>
</organism>
<gene>
    <name evidence="1" type="ORF">C7B77_17715</name>
</gene>
<sequence length="420" mass="48125">MPETNPQESDAVLGGQNPSPKNAVILGGFAGIKAMSKSQSASVRMQALTNATEYGDRGIDLAFELLKDSDLNVCQLARKLIDPIIEDRANEESRKILSLFPWKFIAYDRKKGIKDPGNNAYVVTMNNSTYIDNRTYYDVSEFNLLAKDPHVKNLQALFFEIDGQITHSTRVLEKQFKTLITTLNDARFLLEGLKALCIGKRREDWLSIYQSSNIRIFDFRCFLEIFPNLEVLQIYGHYIHNSSQIRIINKKSIYKKLKMLVIDEINQEAFYPIDGDLELPELEYLELGLDRINYYDWDRYDGNPLLPILSGYVTPKLKYLILRNCRFTDELISEILDSPILEHLTVLDLQIGSLSDSSVQKILDCPNICNLKFLNLSKNCLSNVAVEKLQVLPFYVQADAQYLPGSLRDYQLMRYGVSNE</sequence>
<protein>
    <submittedName>
        <fullName evidence="1">Uncharacterized protein</fullName>
    </submittedName>
</protein>
<reference evidence="1 2" key="1">
    <citation type="submission" date="2018-03" db="EMBL/GenBank/DDBJ databases">
        <title>The ancient ancestry and fast evolution of plastids.</title>
        <authorList>
            <person name="Moore K.R."/>
            <person name="Magnabosco C."/>
            <person name="Momper L."/>
            <person name="Gold D.A."/>
            <person name="Bosak T."/>
            <person name="Fournier G.P."/>
        </authorList>
    </citation>
    <scope>NUCLEOTIDE SEQUENCE [LARGE SCALE GENOMIC DNA]</scope>
    <source>
        <strain evidence="1 2">CCALA 037</strain>
    </source>
</reference>
<accession>A0A2T1GBA2</accession>
<evidence type="ECO:0000313" key="1">
    <source>
        <dbReference type="EMBL" id="PSB54589.1"/>
    </source>
</evidence>